<protein>
    <submittedName>
        <fullName evidence="1">Uncharacterized protein</fullName>
    </submittedName>
</protein>
<proteinExistence type="predicted"/>
<sequence length="130" mass="13697">MQPVLHWQQTVQNAPTYVVTIPATVTVHEQNSFTVLATAGALTSTQKVEVAVSANDGFYLTHADDSAVKLPYVLKNGTETIQNGGVVLETGNTSADAPARAALAVEPEAARYAGLYTGTLTFVVRLHDAA</sequence>
<gene>
    <name evidence="1" type="ORF">IAC53_05670</name>
</gene>
<organism evidence="1 2">
    <name type="scientific">Candidatus Fimenecus excrementigallinarum</name>
    <dbReference type="NCBI Taxonomy" id="2840816"/>
    <lineage>
        <taxon>Bacteria</taxon>
        <taxon>Bacillati</taxon>
        <taxon>Bacillota</taxon>
        <taxon>Clostridia</taxon>
        <taxon>Candidatus Fimenecus</taxon>
    </lineage>
</organism>
<reference evidence="1" key="2">
    <citation type="journal article" date="2021" name="PeerJ">
        <title>Extensive microbial diversity within the chicken gut microbiome revealed by metagenomics and culture.</title>
        <authorList>
            <person name="Gilroy R."/>
            <person name="Ravi A."/>
            <person name="Getino M."/>
            <person name="Pursley I."/>
            <person name="Horton D.L."/>
            <person name="Alikhan N.F."/>
            <person name="Baker D."/>
            <person name="Gharbi K."/>
            <person name="Hall N."/>
            <person name="Watson M."/>
            <person name="Adriaenssens E.M."/>
            <person name="Foster-Nyarko E."/>
            <person name="Jarju S."/>
            <person name="Secka A."/>
            <person name="Antonio M."/>
            <person name="Oren A."/>
            <person name="Chaudhuri R.R."/>
            <person name="La Ragione R."/>
            <person name="Hildebrand F."/>
            <person name="Pallen M.J."/>
        </authorList>
    </citation>
    <scope>NUCLEOTIDE SEQUENCE</scope>
    <source>
        <strain evidence="1">ChiGjej1B1-19959</strain>
    </source>
</reference>
<reference evidence="1" key="1">
    <citation type="submission" date="2020-10" db="EMBL/GenBank/DDBJ databases">
        <authorList>
            <person name="Gilroy R."/>
        </authorList>
    </citation>
    <scope>NUCLEOTIDE SEQUENCE</scope>
    <source>
        <strain evidence="1">ChiGjej1B1-19959</strain>
    </source>
</reference>
<dbReference type="AlphaFoldDB" id="A0A9D1LEU3"/>
<evidence type="ECO:0000313" key="1">
    <source>
        <dbReference type="EMBL" id="HIU36072.1"/>
    </source>
</evidence>
<dbReference type="EMBL" id="DVMW01000033">
    <property type="protein sequence ID" value="HIU36072.1"/>
    <property type="molecule type" value="Genomic_DNA"/>
</dbReference>
<accession>A0A9D1LEU3</accession>
<evidence type="ECO:0000313" key="2">
    <source>
        <dbReference type="Proteomes" id="UP000824071"/>
    </source>
</evidence>
<name>A0A9D1LEU3_9FIRM</name>
<comment type="caution">
    <text evidence="1">The sequence shown here is derived from an EMBL/GenBank/DDBJ whole genome shotgun (WGS) entry which is preliminary data.</text>
</comment>
<dbReference type="Proteomes" id="UP000824071">
    <property type="component" value="Unassembled WGS sequence"/>
</dbReference>